<dbReference type="SMART" id="SM00823">
    <property type="entry name" value="PKS_PP"/>
    <property type="match status" value="1"/>
</dbReference>
<evidence type="ECO:0000313" key="5">
    <source>
        <dbReference type="Proteomes" id="UP000249633"/>
    </source>
</evidence>
<dbReference type="Proteomes" id="UP000249633">
    <property type="component" value="Unassembled WGS sequence"/>
</dbReference>
<keyword evidence="2" id="KW-0597">Phosphoprotein</keyword>
<dbReference type="InterPro" id="IPR009081">
    <property type="entry name" value="PP-bd_ACP"/>
</dbReference>
<evidence type="ECO:0000313" key="4">
    <source>
        <dbReference type="EMBL" id="PZP32467.1"/>
    </source>
</evidence>
<evidence type="ECO:0000259" key="3">
    <source>
        <dbReference type="PROSITE" id="PS50075"/>
    </source>
</evidence>
<dbReference type="InterPro" id="IPR020806">
    <property type="entry name" value="PKS_PP-bd"/>
</dbReference>
<evidence type="ECO:0000256" key="1">
    <source>
        <dbReference type="ARBA" id="ARBA00022450"/>
    </source>
</evidence>
<comment type="caution">
    <text evidence="4">The sequence shown here is derived from an EMBL/GenBank/DDBJ whole genome shotgun (WGS) entry which is preliminary data.</text>
</comment>
<dbReference type="InterPro" id="IPR036736">
    <property type="entry name" value="ACP-like_sf"/>
</dbReference>
<dbReference type="SUPFAM" id="SSF47336">
    <property type="entry name" value="ACP-like"/>
    <property type="match status" value="1"/>
</dbReference>
<protein>
    <recommendedName>
        <fullName evidence="3">Carrier domain-containing protein</fullName>
    </recommendedName>
</protein>
<feature type="domain" description="Carrier" evidence="3">
    <location>
        <begin position="1"/>
        <end position="76"/>
    </location>
</feature>
<reference evidence="4 5" key="1">
    <citation type="submission" date="2017-08" db="EMBL/GenBank/DDBJ databases">
        <title>Infants hospitalized years apart are colonized by the same room-sourced microbial strains.</title>
        <authorList>
            <person name="Brooks B."/>
            <person name="Olm M.R."/>
            <person name="Firek B.A."/>
            <person name="Baker R."/>
            <person name="Thomas B.C."/>
            <person name="Morowitz M.J."/>
            <person name="Banfield J.F."/>
        </authorList>
    </citation>
    <scope>NUCLEOTIDE SEQUENCE [LARGE SCALE GENOMIC DNA]</scope>
    <source>
        <strain evidence="4">S2_012_000_R2_81</strain>
    </source>
</reference>
<keyword evidence="1" id="KW-0596">Phosphopantetheine</keyword>
<evidence type="ECO:0000256" key="2">
    <source>
        <dbReference type="ARBA" id="ARBA00022553"/>
    </source>
</evidence>
<dbReference type="Gene3D" id="1.10.1200.10">
    <property type="entry name" value="ACP-like"/>
    <property type="match status" value="1"/>
</dbReference>
<sequence>MSNTLDQLCQIAQRELGVETLTAQVDTPFAELGLDSLGLVDFMFTVEDHFHINIEHDRALQNPTLGGLATLVDELLAAKTLATPVAA</sequence>
<dbReference type="PROSITE" id="PS50075">
    <property type="entry name" value="CARRIER"/>
    <property type="match status" value="1"/>
</dbReference>
<dbReference type="EMBL" id="QFOD01000008">
    <property type="protein sequence ID" value="PZP32467.1"/>
    <property type="molecule type" value="Genomic_DNA"/>
</dbReference>
<accession>A0A2W5DTD7</accession>
<gene>
    <name evidence="4" type="ORF">DI603_10590</name>
</gene>
<dbReference type="GO" id="GO:0031177">
    <property type="term" value="F:phosphopantetheine binding"/>
    <property type="evidence" value="ECO:0007669"/>
    <property type="project" value="InterPro"/>
</dbReference>
<organism evidence="4 5">
    <name type="scientific">Roseateles depolymerans</name>
    <dbReference type="NCBI Taxonomy" id="76731"/>
    <lineage>
        <taxon>Bacteria</taxon>
        <taxon>Pseudomonadati</taxon>
        <taxon>Pseudomonadota</taxon>
        <taxon>Betaproteobacteria</taxon>
        <taxon>Burkholderiales</taxon>
        <taxon>Sphaerotilaceae</taxon>
        <taxon>Roseateles</taxon>
    </lineage>
</organism>
<proteinExistence type="predicted"/>
<dbReference type="Pfam" id="PF00550">
    <property type="entry name" value="PP-binding"/>
    <property type="match status" value="1"/>
</dbReference>
<name>A0A2W5DTD7_9BURK</name>
<dbReference type="AlphaFoldDB" id="A0A2W5DTD7"/>